<dbReference type="OrthoDB" id="567232at2759"/>
<name>A0A9Q0NJ81_SALVM</name>
<gene>
    <name evidence="1" type="ORF">OIU85_014475</name>
</gene>
<dbReference type="AlphaFoldDB" id="A0A9Q0NJ81"/>
<comment type="caution">
    <text evidence="1">The sequence shown here is derived from an EMBL/GenBank/DDBJ whole genome shotgun (WGS) entry which is preliminary data.</text>
</comment>
<keyword evidence="2" id="KW-1185">Reference proteome</keyword>
<sequence length="91" mass="10614">MDLCIFVVKVLQGLWRNDLVALKGACPNCGEEVFAFVKSDQSNNSPHRADCHVCESLLEFRTQVEQTISRAGRRWVYGRIYLVSRRRQKWK</sequence>
<dbReference type="EMBL" id="JAPFFL010000019">
    <property type="protein sequence ID" value="KAJ6670616.1"/>
    <property type="molecule type" value="Genomic_DNA"/>
</dbReference>
<reference evidence="1" key="2">
    <citation type="journal article" date="2023" name="Int. J. Mol. Sci.">
        <title>De Novo Assembly and Annotation of 11 Diverse Shrub Willow (Salix) Genomes Reveals Novel Gene Organization in Sex-Linked Regions.</title>
        <authorList>
            <person name="Hyden B."/>
            <person name="Feng K."/>
            <person name="Yates T.B."/>
            <person name="Jawdy S."/>
            <person name="Cereghino C."/>
            <person name="Smart L.B."/>
            <person name="Muchero W."/>
        </authorList>
    </citation>
    <scope>NUCLEOTIDE SEQUENCE [LARGE SCALE GENOMIC DNA]</scope>
    <source>
        <tissue evidence="1">Shoot tip</tissue>
    </source>
</reference>
<dbReference type="PANTHER" id="PTHR31032">
    <property type="entry name" value="PGR5-LIKE PROTEIN 1B, CHLOROPLASTIC"/>
    <property type="match status" value="1"/>
</dbReference>
<dbReference type="GO" id="GO:0016730">
    <property type="term" value="F:oxidoreductase activity, acting on iron-sulfur proteins as donors"/>
    <property type="evidence" value="ECO:0007669"/>
    <property type="project" value="InterPro"/>
</dbReference>
<dbReference type="Proteomes" id="UP001151529">
    <property type="component" value="Chromosome 9"/>
</dbReference>
<dbReference type="InterPro" id="IPR039987">
    <property type="entry name" value="PGRL1"/>
</dbReference>
<dbReference type="GO" id="GO:0009535">
    <property type="term" value="C:chloroplast thylakoid membrane"/>
    <property type="evidence" value="ECO:0007669"/>
    <property type="project" value="InterPro"/>
</dbReference>
<dbReference type="GO" id="GO:0009773">
    <property type="term" value="P:photosynthetic electron transport in photosystem I"/>
    <property type="evidence" value="ECO:0007669"/>
    <property type="project" value="InterPro"/>
</dbReference>
<accession>A0A9Q0NJ81</accession>
<proteinExistence type="predicted"/>
<evidence type="ECO:0000313" key="2">
    <source>
        <dbReference type="Proteomes" id="UP001151529"/>
    </source>
</evidence>
<reference evidence="1" key="1">
    <citation type="submission" date="2022-11" db="EMBL/GenBank/DDBJ databases">
        <authorList>
            <person name="Hyden B.L."/>
            <person name="Feng K."/>
            <person name="Yates T."/>
            <person name="Jawdy S."/>
            <person name="Smart L.B."/>
            <person name="Muchero W."/>
        </authorList>
    </citation>
    <scope>NUCLEOTIDE SEQUENCE</scope>
    <source>
        <tissue evidence="1">Shoot tip</tissue>
    </source>
</reference>
<protein>
    <submittedName>
        <fullName evidence="1">PGR5-LIKE A PROTEIN</fullName>
    </submittedName>
</protein>
<organism evidence="1 2">
    <name type="scientific">Salix viminalis</name>
    <name type="common">Common osier</name>
    <name type="synonym">Basket willow</name>
    <dbReference type="NCBI Taxonomy" id="40686"/>
    <lineage>
        <taxon>Eukaryota</taxon>
        <taxon>Viridiplantae</taxon>
        <taxon>Streptophyta</taxon>
        <taxon>Embryophyta</taxon>
        <taxon>Tracheophyta</taxon>
        <taxon>Spermatophyta</taxon>
        <taxon>Magnoliopsida</taxon>
        <taxon>eudicotyledons</taxon>
        <taxon>Gunneridae</taxon>
        <taxon>Pentapetalae</taxon>
        <taxon>rosids</taxon>
        <taxon>fabids</taxon>
        <taxon>Malpighiales</taxon>
        <taxon>Salicaceae</taxon>
        <taxon>Saliceae</taxon>
        <taxon>Salix</taxon>
    </lineage>
</organism>
<dbReference type="PANTHER" id="PTHR31032:SF2">
    <property type="entry name" value="PGR5-LIKE A PROTEIN"/>
    <property type="match status" value="1"/>
</dbReference>
<evidence type="ECO:0000313" key="1">
    <source>
        <dbReference type="EMBL" id="KAJ6670616.1"/>
    </source>
</evidence>